<feature type="transmembrane region" description="Helical" evidence="6">
    <location>
        <begin position="113"/>
        <end position="134"/>
    </location>
</feature>
<evidence type="ECO:0000256" key="3">
    <source>
        <dbReference type="ARBA" id="ARBA00022692"/>
    </source>
</evidence>
<organism evidence="7">
    <name type="scientific">Candidatus Kentrum sp. LFY</name>
    <dbReference type="NCBI Taxonomy" id="2126342"/>
    <lineage>
        <taxon>Bacteria</taxon>
        <taxon>Pseudomonadati</taxon>
        <taxon>Pseudomonadota</taxon>
        <taxon>Gammaproteobacteria</taxon>
        <taxon>Candidatus Kentrum</taxon>
    </lineage>
</organism>
<keyword evidence="4 6" id="KW-1133">Transmembrane helix</keyword>
<feature type="transmembrane region" description="Helical" evidence="6">
    <location>
        <begin position="183"/>
        <end position="209"/>
    </location>
</feature>
<keyword evidence="5 6" id="KW-0472">Membrane</keyword>
<accession>A0A450U6N9</accession>
<sequence>MDIFILMASAIVLAIILWKTRGIANYKRTIPGYFWGNKEIDHKVGAHLLWSGSLSLNGLFYHTWLGYQVGIYSLVIQLIWISGFFLMLPFLSKGKLRELAMTDTLHGNIGSKYGRNVQVIAALASIFTFVMLSAWELSVFEGFIASEISSESKFLWLIPAVALFITLLYTIRGGLIFNAKVNAAFGVITLVVLLIAVVIIIWLLGYSYYFDASVTKFNWEIIGKSLG</sequence>
<dbReference type="PROSITE" id="PS50283">
    <property type="entry name" value="NA_SOLUT_SYMP_3"/>
    <property type="match status" value="1"/>
</dbReference>
<evidence type="ECO:0008006" key="8">
    <source>
        <dbReference type="Google" id="ProtNLM"/>
    </source>
</evidence>
<dbReference type="InterPro" id="IPR001734">
    <property type="entry name" value="Na/solute_symporter"/>
</dbReference>
<evidence type="ECO:0000256" key="6">
    <source>
        <dbReference type="SAM" id="Phobius"/>
    </source>
</evidence>
<protein>
    <recommendedName>
        <fullName evidence="8">Sodium:solute symporter family protein</fullName>
    </recommendedName>
</protein>
<gene>
    <name evidence="7" type="ORF">BECKLFY1418A_GA0070994_100174</name>
</gene>
<dbReference type="GO" id="GO:0022857">
    <property type="term" value="F:transmembrane transporter activity"/>
    <property type="evidence" value="ECO:0007669"/>
    <property type="project" value="InterPro"/>
</dbReference>
<name>A0A450U6N9_9GAMM</name>
<comment type="similarity">
    <text evidence="2">Belongs to the sodium:solute symporter (SSF) (TC 2.A.21) family.</text>
</comment>
<dbReference type="GO" id="GO:0016020">
    <property type="term" value="C:membrane"/>
    <property type="evidence" value="ECO:0007669"/>
    <property type="project" value="UniProtKB-SubCell"/>
</dbReference>
<evidence type="ECO:0000256" key="5">
    <source>
        <dbReference type="ARBA" id="ARBA00023136"/>
    </source>
</evidence>
<evidence type="ECO:0000313" key="7">
    <source>
        <dbReference type="EMBL" id="VFJ87343.1"/>
    </source>
</evidence>
<dbReference type="InterPro" id="IPR038377">
    <property type="entry name" value="Na/Glc_symporter_sf"/>
</dbReference>
<evidence type="ECO:0000256" key="2">
    <source>
        <dbReference type="ARBA" id="ARBA00006434"/>
    </source>
</evidence>
<dbReference type="Gene3D" id="1.20.1730.10">
    <property type="entry name" value="Sodium/glucose cotransporter"/>
    <property type="match status" value="1"/>
</dbReference>
<feature type="transmembrane region" description="Helical" evidence="6">
    <location>
        <begin position="69"/>
        <end position="92"/>
    </location>
</feature>
<dbReference type="EMBL" id="CAADFH010000001">
    <property type="protein sequence ID" value="VFJ87343.1"/>
    <property type="molecule type" value="Genomic_DNA"/>
</dbReference>
<reference evidence="7" key="1">
    <citation type="submission" date="2019-02" db="EMBL/GenBank/DDBJ databases">
        <authorList>
            <person name="Gruber-Vodicka R. H."/>
            <person name="Seah K. B. B."/>
        </authorList>
    </citation>
    <scope>NUCLEOTIDE SEQUENCE</scope>
    <source>
        <strain evidence="7">BECK_M6</strain>
    </source>
</reference>
<feature type="transmembrane region" description="Helical" evidence="6">
    <location>
        <begin position="154"/>
        <end position="171"/>
    </location>
</feature>
<proteinExistence type="inferred from homology"/>
<dbReference type="AlphaFoldDB" id="A0A450U6N9"/>
<evidence type="ECO:0000256" key="1">
    <source>
        <dbReference type="ARBA" id="ARBA00004141"/>
    </source>
</evidence>
<keyword evidence="3 6" id="KW-0812">Transmembrane</keyword>
<comment type="subcellular location">
    <subcellularLocation>
        <location evidence="1">Membrane</location>
        <topology evidence="1">Multi-pass membrane protein</topology>
    </subcellularLocation>
</comment>
<evidence type="ECO:0000256" key="4">
    <source>
        <dbReference type="ARBA" id="ARBA00022989"/>
    </source>
</evidence>